<dbReference type="OrthoDB" id="1850441at2759"/>
<feature type="chain" id="PRO_5013767776" evidence="2">
    <location>
        <begin position="23"/>
        <end position="105"/>
    </location>
</feature>
<feature type="signal peptide" evidence="2">
    <location>
        <begin position="1"/>
        <end position="22"/>
    </location>
</feature>
<accession>A0A2G5F2I9</accession>
<evidence type="ECO:0000313" key="3">
    <source>
        <dbReference type="EMBL" id="PIA62233.1"/>
    </source>
</evidence>
<evidence type="ECO:0000256" key="1">
    <source>
        <dbReference type="ARBA" id="ARBA00010582"/>
    </source>
</evidence>
<protein>
    <submittedName>
        <fullName evidence="3">Uncharacterized protein</fullName>
    </submittedName>
</protein>
<dbReference type="AlphaFoldDB" id="A0A2G5F2I9"/>
<dbReference type="InParanoid" id="A0A2G5F2I9"/>
<comment type="similarity">
    <text evidence="1">Belongs to the GASA family.</text>
</comment>
<evidence type="ECO:0000313" key="4">
    <source>
        <dbReference type="Proteomes" id="UP000230069"/>
    </source>
</evidence>
<dbReference type="PANTHER" id="PTHR23201:SF136">
    <property type="entry name" value="GIBBERELLIN-REGULATED FAMILY PROTEIN"/>
    <property type="match status" value="1"/>
</dbReference>
<gene>
    <name evidence="3" type="ORF">AQUCO_00200307v1</name>
</gene>
<organism evidence="3 4">
    <name type="scientific">Aquilegia coerulea</name>
    <name type="common">Rocky mountain columbine</name>
    <dbReference type="NCBI Taxonomy" id="218851"/>
    <lineage>
        <taxon>Eukaryota</taxon>
        <taxon>Viridiplantae</taxon>
        <taxon>Streptophyta</taxon>
        <taxon>Embryophyta</taxon>
        <taxon>Tracheophyta</taxon>
        <taxon>Spermatophyta</taxon>
        <taxon>Magnoliopsida</taxon>
        <taxon>Ranunculales</taxon>
        <taxon>Ranunculaceae</taxon>
        <taxon>Thalictroideae</taxon>
        <taxon>Aquilegia</taxon>
    </lineage>
</organism>
<dbReference type="Pfam" id="PF02704">
    <property type="entry name" value="GASA"/>
    <property type="match status" value="1"/>
</dbReference>
<dbReference type="STRING" id="218851.A0A2G5F2I9"/>
<keyword evidence="4" id="KW-1185">Reference proteome</keyword>
<dbReference type="PANTHER" id="PTHR23201">
    <property type="entry name" value="EXTENSIN, PROLINE-RICH PROTEIN"/>
    <property type="match status" value="1"/>
</dbReference>
<dbReference type="EMBL" id="KZ305019">
    <property type="protein sequence ID" value="PIA62233.1"/>
    <property type="molecule type" value="Genomic_DNA"/>
</dbReference>
<evidence type="ECO:0000256" key="2">
    <source>
        <dbReference type="SAM" id="SignalP"/>
    </source>
</evidence>
<proteinExistence type="inferred from homology"/>
<dbReference type="Proteomes" id="UP000230069">
    <property type="component" value="Unassembled WGS sequence"/>
</dbReference>
<sequence length="105" mass="11455">MALRIVLLLAVLLFCFAHVSIAEGDVENVNQIVKGANRRMMDVIDCDAKCGVRCSVHSRPNVCKRACGTCCVRCKCVPSGTYGNKEECGDCYVKMTTHGNKPKCP</sequence>
<dbReference type="InterPro" id="IPR003854">
    <property type="entry name" value="GASA"/>
</dbReference>
<keyword evidence="2" id="KW-0732">Signal</keyword>
<reference evidence="3 4" key="1">
    <citation type="submission" date="2017-09" db="EMBL/GenBank/DDBJ databases">
        <title>WGS assembly of Aquilegia coerulea Goldsmith.</title>
        <authorList>
            <person name="Hodges S."/>
            <person name="Kramer E."/>
            <person name="Nordborg M."/>
            <person name="Tomkins J."/>
            <person name="Borevitz J."/>
            <person name="Derieg N."/>
            <person name="Yan J."/>
            <person name="Mihaltcheva S."/>
            <person name="Hayes R.D."/>
            <person name="Rokhsar D."/>
        </authorList>
    </citation>
    <scope>NUCLEOTIDE SEQUENCE [LARGE SCALE GENOMIC DNA]</scope>
    <source>
        <strain evidence="4">cv. Goldsmith</strain>
    </source>
</reference>
<name>A0A2G5F2I9_AQUCA</name>